<protein>
    <submittedName>
        <fullName evidence="1">Uncharacterized protein</fullName>
    </submittedName>
</protein>
<keyword evidence="2" id="KW-1185">Reference proteome</keyword>
<comment type="caution">
    <text evidence="1">The sequence shown here is derived from an EMBL/GenBank/DDBJ whole genome shotgun (WGS) entry which is preliminary data.</text>
</comment>
<dbReference type="AlphaFoldDB" id="A0AAN9Q7E5"/>
<sequence length="167" mass="18575">METIQSRGKKGSSGPINCTAILIASTGVQVLYSASCTKHGPRGLVPVRQQEKGYHSWSIAATTCWALGIRHATFRTHLNKVQTVCYIKEECGACMQALSSKLALLVMVGHDAVKKGHRVQRFTHMSSLNIGIPYKSRRESTERSTSEYYFEERRRSSLRDLSGDNAL</sequence>
<proteinExistence type="predicted"/>
<dbReference type="EMBL" id="JAYMYQ010000006">
    <property type="protein sequence ID" value="KAK7324289.1"/>
    <property type="molecule type" value="Genomic_DNA"/>
</dbReference>
<evidence type="ECO:0000313" key="2">
    <source>
        <dbReference type="Proteomes" id="UP001367508"/>
    </source>
</evidence>
<gene>
    <name evidence="1" type="ORF">VNO77_27822</name>
</gene>
<name>A0AAN9Q7E5_CANGL</name>
<accession>A0AAN9Q7E5</accession>
<reference evidence="1 2" key="1">
    <citation type="submission" date="2024-01" db="EMBL/GenBank/DDBJ databases">
        <title>The genomes of 5 underutilized Papilionoideae crops provide insights into root nodulation and disease resistanc.</title>
        <authorList>
            <person name="Jiang F."/>
        </authorList>
    </citation>
    <scope>NUCLEOTIDE SEQUENCE [LARGE SCALE GENOMIC DNA]</scope>
    <source>
        <strain evidence="1">LVBAO_FW01</strain>
        <tissue evidence="1">Leaves</tissue>
    </source>
</reference>
<dbReference type="Proteomes" id="UP001367508">
    <property type="component" value="Unassembled WGS sequence"/>
</dbReference>
<evidence type="ECO:0000313" key="1">
    <source>
        <dbReference type="EMBL" id="KAK7324289.1"/>
    </source>
</evidence>
<organism evidence="1 2">
    <name type="scientific">Canavalia gladiata</name>
    <name type="common">Sword bean</name>
    <name type="synonym">Dolichos gladiatus</name>
    <dbReference type="NCBI Taxonomy" id="3824"/>
    <lineage>
        <taxon>Eukaryota</taxon>
        <taxon>Viridiplantae</taxon>
        <taxon>Streptophyta</taxon>
        <taxon>Embryophyta</taxon>
        <taxon>Tracheophyta</taxon>
        <taxon>Spermatophyta</taxon>
        <taxon>Magnoliopsida</taxon>
        <taxon>eudicotyledons</taxon>
        <taxon>Gunneridae</taxon>
        <taxon>Pentapetalae</taxon>
        <taxon>rosids</taxon>
        <taxon>fabids</taxon>
        <taxon>Fabales</taxon>
        <taxon>Fabaceae</taxon>
        <taxon>Papilionoideae</taxon>
        <taxon>50 kb inversion clade</taxon>
        <taxon>NPAAA clade</taxon>
        <taxon>indigoferoid/millettioid clade</taxon>
        <taxon>Phaseoleae</taxon>
        <taxon>Canavalia</taxon>
    </lineage>
</organism>